<dbReference type="OrthoDB" id="4061518at2759"/>
<protein>
    <submittedName>
        <fullName evidence="1">Uncharacterized protein</fullName>
    </submittedName>
</protein>
<dbReference type="Proteomes" id="UP000501346">
    <property type="component" value="Chromosome SeXIII-ScXIII"/>
</dbReference>
<accession>A0A6C1EE78</accession>
<proteinExistence type="predicted"/>
<gene>
    <name evidence="1" type="ORF">GRS66_010070</name>
</gene>
<keyword evidence="2" id="KW-1185">Reference proteome</keyword>
<evidence type="ECO:0000313" key="2">
    <source>
        <dbReference type="Proteomes" id="UP000501346"/>
    </source>
</evidence>
<dbReference type="EMBL" id="CP049010">
    <property type="protein sequence ID" value="QID87395.1"/>
    <property type="molecule type" value="Genomic_DNA"/>
</dbReference>
<sequence length="800" mass="95236">MLRRRFLSSRGIKNLLYREPENKIQTVSCKVRYYSIDQVKKKHKKDIEDWIKTQLREPLIMTNVCERHKNFERNDPITKNLGGLKPLRNQYNIVKNKDFEILWKQKFKRADPDVLETIISLSNNQKVLFSIEQLLILAYSLHFLRNDYDIGRIYNAYEQVIPLLASHADRTTYGKFIEIMLIVQNNLQHFNICETLFSDYIKYCRVNPQMISLGLTSFTKNNNIQLAVEFYTQAITNPDTFPITEKQLFEFLRCLQKYLDISNMKHVFFMWLKVKCSDEEFSSTNLPSIKTLTIMHRMFLRHPNTDELRDFLTHPVVVRTGYTSSVQFDLVEFCHSLYSTERSMEKSIDDLRIKENVHKFVIKLNNDISIRRELYMSVVKAYVSTNNFSSLKNVLEKIQNDKYIDIDGSFHLSISRYFVNTNQFEALFKYYFTIIKNGNGKTRLRPAFIQQLWSCAVNVYPMLTKEITNDILVTLRKDEYGRRLVWLYTFLQEEARIYTRKINGGEESSLSRFNVIDFERFEEFKKKVSRNDVYGAESVISNSLKDGIAPQFCFLYAVLELCLSSSLTNMAHVVDKIIRTRFCYIPIKVDILWLKWDVVSSYRSTEKLSAERLTELEYKIKEFERTHQLELSMQNYLQLTQICFHTRDFKHACYLISQARKMLDTSDNRQWMMYYMTSLKLAARMHESERFSKTLKDWNCNQSASLITPGCIRQIKGFMKYFEKRSAYMSTTTPVDTKEIKDRIDELVVRYADYKFQGLENMRKLTNFLKEWFDEEILLRNIEQNERKKELLREHEKGEI</sequence>
<dbReference type="AlphaFoldDB" id="A0A6C1EE78"/>
<reference evidence="1 2" key="1">
    <citation type="journal article" date="2019" name="BMC Genomics">
        <title>Chromosome level assembly and comparative genome analysis confirm lager-brewing yeasts originated from a single hybridization.</title>
        <authorList>
            <person name="Salazar A.N."/>
            <person name="Gorter de Vries A.R."/>
            <person name="van den Broek M."/>
            <person name="Brouwers N."/>
            <person name="de la Torre Cortes P."/>
            <person name="Kuijpers N.G.A."/>
            <person name="Daran J.G."/>
            <person name="Abeel T."/>
        </authorList>
    </citation>
    <scope>NUCLEOTIDE SEQUENCE [LARGE SCALE GENOMIC DNA]</scope>
    <source>
        <strain evidence="1 2">CBS 1483</strain>
    </source>
</reference>
<name>A0A6C1EE78_SACPS</name>
<organism evidence="1 2">
    <name type="scientific">Saccharomyces pastorianus</name>
    <name type="common">Lager yeast</name>
    <name type="synonym">Saccharomyces cerevisiae x Saccharomyces eubayanus</name>
    <dbReference type="NCBI Taxonomy" id="27292"/>
    <lineage>
        <taxon>Eukaryota</taxon>
        <taxon>Fungi</taxon>
        <taxon>Dikarya</taxon>
        <taxon>Ascomycota</taxon>
        <taxon>Saccharomycotina</taxon>
        <taxon>Saccharomycetes</taxon>
        <taxon>Saccharomycetales</taxon>
        <taxon>Saccharomycetaceae</taxon>
        <taxon>Saccharomyces</taxon>
    </lineage>
</organism>
<evidence type="ECO:0000313" key="1">
    <source>
        <dbReference type="EMBL" id="QID87395.1"/>
    </source>
</evidence>